<gene>
    <name evidence="2" type="ORF">E2C01_028515</name>
</gene>
<evidence type="ECO:0000313" key="2">
    <source>
        <dbReference type="EMBL" id="MPC35101.1"/>
    </source>
</evidence>
<keyword evidence="3" id="KW-1185">Reference proteome</keyword>
<organism evidence="2 3">
    <name type="scientific">Portunus trituberculatus</name>
    <name type="common">Swimming crab</name>
    <name type="synonym">Neptunus trituberculatus</name>
    <dbReference type="NCBI Taxonomy" id="210409"/>
    <lineage>
        <taxon>Eukaryota</taxon>
        <taxon>Metazoa</taxon>
        <taxon>Ecdysozoa</taxon>
        <taxon>Arthropoda</taxon>
        <taxon>Crustacea</taxon>
        <taxon>Multicrustacea</taxon>
        <taxon>Malacostraca</taxon>
        <taxon>Eumalacostraca</taxon>
        <taxon>Eucarida</taxon>
        <taxon>Decapoda</taxon>
        <taxon>Pleocyemata</taxon>
        <taxon>Brachyura</taxon>
        <taxon>Eubrachyura</taxon>
        <taxon>Portunoidea</taxon>
        <taxon>Portunidae</taxon>
        <taxon>Portuninae</taxon>
        <taxon>Portunus</taxon>
    </lineage>
</organism>
<sequence>MSGLLGGSSVHLIYKVSTLHMGVPDKTLQTHTLIIHTRPISKDSIADHSVTQERDTTSHPLPLPPPSHPNILGT</sequence>
<dbReference type="Proteomes" id="UP000324222">
    <property type="component" value="Unassembled WGS sequence"/>
</dbReference>
<feature type="compositionally biased region" description="Basic and acidic residues" evidence="1">
    <location>
        <begin position="42"/>
        <end position="57"/>
    </location>
</feature>
<dbReference type="EMBL" id="VSRR010003199">
    <property type="protein sequence ID" value="MPC35101.1"/>
    <property type="molecule type" value="Genomic_DNA"/>
</dbReference>
<evidence type="ECO:0000313" key="3">
    <source>
        <dbReference type="Proteomes" id="UP000324222"/>
    </source>
</evidence>
<proteinExistence type="predicted"/>
<protein>
    <submittedName>
        <fullName evidence="2">Uncharacterized protein</fullName>
    </submittedName>
</protein>
<reference evidence="2 3" key="1">
    <citation type="submission" date="2019-05" db="EMBL/GenBank/DDBJ databases">
        <title>Another draft genome of Portunus trituberculatus and its Hox gene families provides insights of decapod evolution.</title>
        <authorList>
            <person name="Jeong J.-H."/>
            <person name="Song I."/>
            <person name="Kim S."/>
            <person name="Choi T."/>
            <person name="Kim D."/>
            <person name="Ryu S."/>
            <person name="Kim W."/>
        </authorList>
    </citation>
    <scope>NUCLEOTIDE SEQUENCE [LARGE SCALE GENOMIC DNA]</scope>
    <source>
        <tissue evidence="2">Muscle</tissue>
    </source>
</reference>
<dbReference type="AlphaFoldDB" id="A0A5B7EKU9"/>
<name>A0A5B7EKU9_PORTR</name>
<comment type="caution">
    <text evidence="2">The sequence shown here is derived from an EMBL/GenBank/DDBJ whole genome shotgun (WGS) entry which is preliminary data.</text>
</comment>
<accession>A0A5B7EKU9</accession>
<evidence type="ECO:0000256" key="1">
    <source>
        <dbReference type="SAM" id="MobiDB-lite"/>
    </source>
</evidence>
<feature type="region of interest" description="Disordered" evidence="1">
    <location>
        <begin position="42"/>
        <end position="74"/>
    </location>
</feature>